<sequence length="130" mass="14165">MQADRKNQIQTEEQALNRRTFARWALGGTTALALVACGGGSGGDEGSSQSGRSLRPAHDALQPGMDRQDVINTVGRLPDNDVPETMTWRQNGELLRVSFGYMSSTDTYHIAGSLWVAPSPSAERDNRQFV</sequence>
<organism evidence="2 3">
    <name type="scientific">Hydrogenophaga palleronii</name>
    <dbReference type="NCBI Taxonomy" id="65655"/>
    <lineage>
        <taxon>Bacteria</taxon>
        <taxon>Pseudomonadati</taxon>
        <taxon>Pseudomonadota</taxon>
        <taxon>Betaproteobacteria</taxon>
        <taxon>Burkholderiales</taxon>
        <taxon>Comamonadaceae</taxon>
        <taxon>Hydrogenophaga</taxon>
    </lineage>
</organism>
<gene>
    <name evidence="2" type="ORF">J2W49_000811</name>
</gene>
<keyword evidence="3" id="KW-1185">Reference proteome</keyword>
<comment type="caution">
    <text evidence="2">The sequence shown here is derived from an EMBL/GenBank/DDBJ whole genome shotgun (WGS) entry which is preliminary data.</text>
</comment>
<dbReference type="Proteomes" id="UP001265700">
    <property type="component" value="Unassembled WGS sequence"/>
</dbReference>
<feature type="region of interest" description="Disordered" evidence="1">
    <location>
        <begin position="37"/>
        <end position="67"/>
    </location>
</feature>
<evidence type="ECO:0000313" key="2">
    <source>
        <dbReference type="EMBL" id="MDR7148883.1"/>
    </source>
</evidence>
<dbReference type="EMBL" id="JAVDWU010000001">
    <property type="protein sequence ID" value="MDR7148883.1"/>
    <property type="molecule type" value="Genomic_DNA"/>
</dbReference>
<reference evidence="2 3" key="1">
    <citation type="submission" date="2023-07" db="EMBL/GenBank/DDBJ databases">
        <title>Sorghum-associated microbial communities from plants grown in Nebraska, USA.</title>
        <authorList>
            <person name="Schachtman D."/>
        </authorList>
    </citation>
    <scope>NUCLEOTIDE SEQUENCE [LARGE SCALE GENOMIC DNA]</scope>
    <source>
        <strain evidence="2 3">4249</strain>
    </source>
</reference>
<evidence type="ECO:0000256" key="1">
    <source>
        <dbReference type="SAM" id="MobiDB-lite"/>
    </source>
</evidence>
<proteinExistence type="predicted"/>
<dbReference type="RefSeq" id="WP_310311821.1">
    <property type="nucleotide sequence ID" value="NZ_JAVDWU010000001.1"/>
</dbReference>
<accession>A0ABU1WI03</accession>
<name>A0ABU1WI03_9BURK</name>
<protein>
    <submittedName>
        <fullName evidence="2">Uncharacterized protein</fullName>
    </submittedName>
</protein>
<evidence type="ECO:0000313" key="3">
    <source>
        <dbReference type="Proteomes" id="UP001265700"/>
    </source>
</evidence>